<dbReference type="Gene3D" id="1.10.10.1600">
    <property type="entry name" value="Bacterial DNA polymerase III alpha subunit, thumb domain"/>
    <property type="match status" value="1"/>
</dbReference>
<dbReference type="RefSeq" id="WP_173291296.1">
    <property type="nucleotide sequence ID" value="NZ_AP021888.1"/>
</dbReference>
<dbReference type="InterPro" id="IPR029460">
    <property type="entry name" value="DNAPol_HHH"/>
</dbReference>
<sequence>MTQFVHLHVHSEYSVIDSTLKVKPLVGLAAKNQQPALALTDHINLFALIKFYGAAMSAGVKPIIGADVWIENDAGEVFKVVLLCQNTPGYLNLSHLISQAYLKNQKVIDNQNRALIKQSWLAQGNEGLIVLSGGREGDVGQAILAEKPNLVASRLKWWQQYFPERFYLELVRTGRENEEVYIADALEVASRYEIPVVATNDVRFEEPEDFDAHEVRVCINEGFVLEDPNRPKRYSEEQYFRSSEEMIELFKDIPEAIENTVEIARRCSLSLTLGTYFLPDFPVPEGMTEAEYFIDESQKGLEERLAFLYGHLSAEEFAEKRKEYDERLKFELDIIIQMGFPGYFFIVADFIQWGKDHGVPVGPGRGSGAGSLVAYVLKITDLDPLEYDLLFERFLNPERVSMPDFDVDFCMDRRDEVIDYVSRNYGKDHVSQIVTFGTMAAKAVVRDVGRVLSLGYGMVDGIAKLIPNDLGIKLKDALKQEEQLQQRYDTEEDVKQLLDLALKLEGTVRNTGKHAGGVVIAPKPLDYYCPILCDADGNSVVTQLDKNDVEYAGLVKFDFLGLRTLTIIDWALQEINAGKKPGDEGFVDIARIPLDDPQVFELIKTGKTTGIFQLESSGMQNLIVKLKPDCFEDIIALVALFRPGPLDSGMVDNFIARKHGKEKVSYPDAQYQHMSLQPILEPTYGIILYQEQVMQIAQVLAGYTLGGADMLRRAMGKKQPEEMEKQRSIFKEGAIKNNVDGDLAMKIFDLVEKFAGYGFNKSHSAAYALVSYQSAWLKTHFPAEFMAAQISSDMDNTDKVVHMVNECYSMGLKVRQPHINECQIHFKAVKGKPKGQEELYYGLGAIKGVGAAALEGIIESRQQDGPYKDLFDFCMRSNKKANKRVMEALILSGAFDCLHDNRNAMLESLPMAIQKAEQKQKDIDAGQSDLFGDLMAFEDENADTLLDVAPFIDKVKLKHEKEVLGHYMTGHPIHAYRQELDAIVGYRLSSLKPEKWNKRWAAGLIVETRAKVTKSGTKMGFLALDDQTARLEVVLKPAVFESSREILKVDTVVLVFGEVAEDSFNGGIKLDAEQVVSLAEYRAEKARAIKIQANEQTGLVKIEQLLALLNDYRVEQSDSGLPLVVNYQNAQATAQLVSQEGWYLLPEDDLLDVLRSQGWQPEVVN</sequence>
<dbReference type="InterPro" id="IPR004805">
    <property type="entry name" value="DnaE2/DnaE/PolC"/>
</dbReference>
<dbReference type="Gene3D" id="3.20.20.140">
    <property type="entry name" value="Metal-dependent hydrolases"/>
    <property type="match status" value="1"/>
</dbReference>
<dbReference type="Pfam" id="PF01336">
    <property type="entry name" value="tRNA_anti-codon"/>
    <property type="match status" value="1"/>
</dbReference>
<dbReference type="Pfam" id="PF02811">
    <property type="entry name" value="PHP"/>
    <property type="match status" value="1"/>
</dbReference>
<dbReference type="EMBL" id="AP021888">
    <property type="protein sequence ID" value="BBP43503.1"/>
    <property type="molecule type" value="Genomic_DNA"/>
</dbReference>
<evidence type="ECO:0000256" key="3">
    <source>
        <dbReference type="ARBA" id="ARBA00019114"/>
    </source>
</evidence>
<comment type="catalytic activity">
    <reaction evidence="9">
        <text>DNA(n) + a 2'-deoxyribonucleoside 5'-triphosphate = DNA(n+1) + diphosphate</text>
        <dbReference type="Rhea" id="RHEA:22508"/>
        <dbReference type="Rhea" id="RHEA-COMP:17339"/>
        <dbReference type="Rhea" id="RHEA-COMP:17340"/>
        <dbReference type="ChEBI" id="CHEBI:33019"/>
        <dbReference type="ChEBI" id="CHEBI:61560"/>
        <dbReference type="ChEBI" id="CHEBI:173112"/>
        <dbReference type="EC" id="2.7.7.7"/>
    </reaction>
</comment>
<dbReference type="NCBIfam" id="NF004226">
    <property type="entry name" value="PRK05673.1"/>
    <property type="match status" value="1"/>
</dbReference>
<dbReference type="Proteomes" id="UP000501466">
    <property type="component" value="Chromosome"/>
</dbReference>
<dbReference type="EC" id="2.7.7.7" evidence="2"/>
<evidence type="ECO:0000256" key="2">
    <source>
        <dbReference type="ARBA" id="ARBA00012417"/>
    </source>
</evidence>
<evidence type="ECO:0000313" key="12">
    <source>
        <dbReference type="Proteomes" id="UP000501466"/>
    </source>
</evidence>
<dbReference type="KEGG" id="tzo:THMIRHAT_12490"/>
<dbReference type="GO" id="GO:0006260">
    <property type="term" value="P:DNA replication"/>
    <property type="evidence" value="ECO:0007669"/>
    <property type="project" value="UniProtKB-KW"/>
</dbReference>
<proteinExistence type="predicted"/>
<dbReference type="GO" id="GO:0003676">
    <property type="term" value="F:nucleic acid binding"/>
    <property type="evidence" value="ECO:0007669"/>
    <property type="project" value="InterPro"/>
</dbReference>
<dbReference type="InterPro" id="IPR049821">
    <property type="entry name" value="PolIIIA_DnaE1_PHP"/>
</dbReference>
<dbReference type="AlphaFoldDB" id="A0A6F8PN08"/>
<evidence type="ECO:0000259" key="10">
    <source>
        <dbReference type="SMART" id="SM00481"/>
    </source>
</evidence>
<dbReference type="InterPro" id="IPR004365">
    <property type="entry name" value="NA-bd_OB_tRNA"/>
</dbReference>
<dbReference type="NCBIfam" id="TIGR00594">
    <property type="entry name" value="polc"/>
    <property type="match status" value="1"/>
</dbReference>
<keyword evidence="8 11" id="KW-0239">DNA-directed DNA polymerase</keyword>
<evidence type="ECO:0000256" key="9">
    <source>
        <dbReference type="ARBA" id="ARBA00049244"/>
    </source>
</evidence>
<dbReference type="Gene3D" id="1.10.150.870">
    <property type="match status" value="1"/>
</dbReference>
<evidence type="ECO:0000256" key="7">
    <source>
        <dbReference type="ARBA" id="ARBA00022705"/>
    </source>
</evidence>
<keyword evidence="12" id="KW-1185">Reference proteome</keyword>
<dbReference type="GO" id="GO:0008408">
    <property type="term" value="F:3'-5' exonuclease activity"/>
    <property type="evidence" value="ECO:0007669"/>
    <property type="project" value="InterPro"/>
</dbReference>
<dbReference type="InterPro" id="IPR003141">
    <property type="entry name" value="Pol/His_phosphatase_N"/>
</dbReference>
<name>A0A6F8PN08_9GAMM</name>
<dbReference type="SUPFAM" id="SSF89550">
    <property type="entry name" value="PHP domain-like"/>
    <property type="match status" value="1"/>
</dbReference>
<dbReference type="Pfam" id="PF07733">
    <property type="entry name" value="DNA_pol3_alpha"/>
    <property type="match status" value="1"/>
</dbReference>
<comment type="subcellular location">
    <subcellularLocation>
        <location evidence="1">Cytoplasm</location>
    </subcellularLocation>
</comment>
<dbReference type="Pfam" id="PF17657">
    <property type="entry name" value="DNA_pol3_finger"/>
    <property type="match status" value="1"/>
</dbReference>
<accession>A0A6F8PN08</accession>
<dbReference type="PANTHER" id="PTHR32294">
    <property type="entry name" value="DNA POLYMERASE III SUBUNIT ALPHA"/>
    <property type="match status" value="1"/>
</dbReference>
<dbReference type="InterPro" id="IPR040982">
    <property type="entry name" value="DNA_pol3_finger"/>
</dbReference>
<evidence type="ECO:0000256" key="8">
    <source>
        <dbReference type="ARBA" id="ARBA00022932"/>
    </source>
</evidence>
<keyword evidence="6" id="KW-0548">Nucleotidyltransferase</keyword>
<evidence type="ECO:0000313" key="11">
    <source>
        <dbReference type="EMBL" id="BBP43503.1"/>
    </source>
</evidence>
<keyword evidence="5" id="KW-0808">Transferase</keyword>
<dbReference type="GO" id="GO:0003887">
    <property type="term" value="F:DNA-directed DNA polymerase activity"/>
    <property type="evidence" value="ECO:0007669"/>
    <property type="project" value="UniProtKB-KW"/>
</dbReference>
<evidence type="ECO:0000256" key="1">
    <source>
        <dbReference type="ARBA" id="ARBA00004496"/>
    </source>
</evidence>
<dbReference type="CDD" id="cd07433">
    <property type="entry name" value="PHP_PolIIIA_DnaE1"/>
    <property type="match status" value="1"/>
</dbReference>
<reference evidence="12" key="1">
    <citation type="submission" date="2019-11" db="EMBL/GenBank/DDBJ databases">
        <title>Isolation and characterization of two novel species in the genus Thiomicrorhabdus.</title>
        <authorList>
            <person name="Mochizuki J."/>
            <person name="Kojima H."/>
            <person name="Fukui M."/>
        </authorList>
    </citation>
    <scope>NUCLEOTIDE SEQUENCE [LARGE SCALE GENOMIC DNA]</scope>
    <source>
        <strain evidence="12">AkT22</strain>
    </source>
</reference>
<keyword evidence="7" id="KW-0235">DNA replication</keyword>
<protein>
    <recommendedName>
        <fullName evidence="3">DNA polymerase III subunit alpha</fullName>
        <ecNumber evidence="2">2.7.7.7</ecNumber>
    </recommendedName>
</protein>
<evidence type="ECO:0000256" key="6">
    <source>
        <dbReference type="ARBA" id="ARBA00022695"/>
    </source>
</evidence>
<feature type="domain" description="Polymerase/histidinol phosphatase N-terminal" evidence="10">
    <location>
        <begin position="5"/>
        <end position="72"/>
    </location>
</feature>
<dbReference type="CDD" id="cd04485">
    <property type="entry name" value="DnaE_OBF"/>
    <property type="match status" value="1"/>
</dbReference>
<dbReference type="InterPro" id="IPR041931">
    <property type="entry name" value="DNA_pol3_alpha_thumb_dom"/>
</dbReference>
<dbReference type="InterPro" id="IPR016195">
    <property type="entry name" value="Pol/histidinol_Pase-like"/>
</dbReference>
<organism evidence="11 12">
    <name type="scientific">Thiosulfativibrio zosterae</name>
    <dbReference type="NCBI Taxonomy" id="2675053"/>
    <lineage>
        <taxon>Bacteria</taxon>
        <taxon>Pseudomonadati</taxon>
        <taxon>Pseudomonadota</taxon>
        <taxon>Gammaproteobacteria</taxon>
        <taxon>Thiotrichales</taxon>
        <taxon>Piscirickettsiaceae</taxon>
        <taxon>Thiosulfativibrio</taxon>
    </lineage>
</organism>
<dbReference type="SMART" id="SM00481">
    <property type="entry name" value="POLIIIAc"/>
    <property type="match status" value="1"/>
</dbReference>
<dbReference type="InterPro" id="IPR004013">
    <property type="entry name" value="PHP_dom"/>
</dbReference>
<keyword evidence="4" id="KW-0963">Cytoplasm</keyword>
<dbReference type="GO" id="GO:0005737">
    <property type="term" value="C:cytoplasm"/>
    <property type="evidence" value="ECO:0007669"/>
    <property type="project" value="UniProtKB-SubCell"/>
</dbReference>
<dbReference type="InterPro" id="IPR011708">
    <property type="entry name" value="DNA_pol3_alpha_NTPase_dom"/>
</dbReference>
<gene>
    <name evidence="11" type="primary">dnaE</name>
    <name evidence="11" type="ORF">THMIRHAT_12490</name>
</gene>
<dbReference type="Pfam" id="PF14579">
    <property type="entry name" value="HHH_6"/>
    <property type="match status" value="1"/>
</dbReference>
<evidence type="ECO:0000256" key="5">
    <source>
        <dbReference type="ARBA" id="ARBA00022679"/>
    </source>
</evidence>
<dbReference type="PANTHER" id="PTHR32294:SF0">
    <property type="entry name" value="DNA POLYMERASE III SUBUNIT ALPHA"/>
    <property type="match status" value="1"/>
</dbReference>
<evidence type="ECO:0000256" key="4">
    <source>
        <dbReference type="ARBA" id="ARBA00022490"/>
    </source>
</evidence>